<dbReference type="VEuPathDB" id="VectorBase:SCAU014454"/>
<evidence type="ECO:0000313" key="2">
    <source>
        <dbReference type="EnsemblMetazoa" id="SCAU014454-PA"/>
    </source>
</evidence>
<name>A0A1I8Q6Z2_STOCA</name>
<dbReference type="KEGG" id="scac:106084282"/>
<protein>
    <submittedName>
        <fullName evidence="2">Uncharacterized protein</fullName>
    </submittedName>
</protein>
<dbReference type="EnsemblMetazoa" id="SCAU014454-RA">
    <property type="protein sequence ID" value="SCAU014454-PA"/>
    <property type="gene ID" value="SCAU014454"/>
</dbReference>
<reference evidence="2" key="1">
    <citation type="submission" date="2020-05" db="UniProtKB">
        <authorList>
            <consortium name="EnsemblMetazoa"/>
        </authorList>
    </citation>
    <scope>IDENTIFICATION</scope>
    <source>
        <strain evidence="2">USDA</strain>
    </source>
</reference>
<feature type="chain" id="PRO_5009327878" evidence="1">
    <location>
        <begin position="19"/>
        <end position="143"/>
    </location>
</feature>
<accession>A0A1I8Q6Z2</accession>
<dbReference type="SUPFAM" id="SSF47565">
    <property type="entry name" value="Insect pheromone/odorant-binding proteins"/>
    <property type="match status" value="1"/>
</dbReference>
<keyword evidence="1" id="KW-0732">Signal</keyword>
<evidence type="ECO:0000313" key="3">
    <source>
        <dbReference type="Proteomes" id="UP000095300"/>
    </source>
</evidence>
<dbReference type="OrthoDB" id="7665616at2759"/>
<gene>
    <name evidence="2" type="primary">106084282</name>
</gene>
<feature type="signal peptide" evidence="1">
    <location>
        <begin position="1"/>
        <end position="18"/>
    </location>
</feature>
<sequence length="143" mass="15545">MKLYALLVIIAAVGYAQARCKPGDLPKATATCLQKTKAMEIDILDLLLLKNARNDNAKCFRSCLMTECEFMDEKGNIVPELSKIGGNLLGGGDPARSSVIEAAISYCLTDTKFKGDSCDFVENLFLCSVNKCKECKITLPKLA</sequence>
<evidence type="ECO:0000256" key="1">
    <source>
        <dbReference type="SAM" id="SignalP"/>
    </source>
</evidence>
<dbReference type="AlphaFoldDB" id="A0A1I8Q6Z2"/>
<dbReference type="GO" id="GO:0005549">
    <property type="term" value="F:odorant binding"/>
    <property type="evidence" value="ECO:0007669"/>
    <property type="project" value="InterPro"/>
</dbReference>
<proteinExistence type="predicted"/>
<dbReference type="Pfam" id="PF01395">
    <property type="entry name" value="PBP_GOBP"/>
    <property type="match status" value="1"/>
</dbReference>
<dbReference type="Gene3D" id="1.10.238.20">
    <property type="entry name" value="Pheromone/general odorant binding protein domain"/>
    <property type="match status" value="1"/>
</dbReference>
<dbReference type="Proteomes" id="UP000095300">
    <property type="component" value="Unassembled WGS sequence"/>
</dbReference>
<dbReference type="CDD" id="cd23992">
    <property type="entry name" value="PBP_GOBP"/>
    <property type="match status" value="1"/>
</dbReference>
<dbReference type="InterPro" id="IPR006170">
    <property type="entry name" value="PBP/GOBP"/>
</dbReference>
<dbReference type="InterPro" id="IPR036728">
    <property type="entry name" value="PBP_GOBP_sf"/>
</dbReference>
<keyword evidence="3" id="KW-1185">Reference proteome</keyword>
<organism evidence="2 3">
    <name type="scientific">Stomoxys calcitrans</name>
    <name type="common">Stable fly</name>
    <name type="synonym">Conops calcitrans</name>
    <dbReference type="NCBI Taxonomy" id="35570"/>
    <lineage>
        <taxon>Eukaryota</taxon>
        <taxon>Metazoa</taxon>
        <taxon>Ecdysozoa</taxon>
        <taxon>Arthropoda</taxon>
        <taxon>Hexapoda</taxon>
        <taxon>Insecta</taxon>
        <taxon>Pterygota</taxon>
        <taxon>Neoptera</taxon>
        <taxon>Endopterygota</taxon>
        <taxon>Diptera</taxon>
        <taxon>Brachycera</taxon>
        <taxon>Muscomorpha</taxon>
        <taxon>Muscoidea</taxon>
        <taxon>Muscidae</taxon>
        <taxon>Stomoxys</taxon>
    </lineage>
</organism>